<protein>
    <submittedName>
        <fullName evidence="3">Uncharacterized protein</fullName>
    </submittedName>
</protein>
<organism evidence="3 4">
    <name type="scientific">Monilinia fructicola</name>
    <name type="common">Brown rot fungus</name>
    <name type="synonym">Ciboria fructicola</name>
    <dbReference type="NCBI Taxonomy" id="38448"/>
    <lineage>
        <taxon>Eukaryota</taxon>
        <taxon>Fungi</taxon>
        <taxon>Dikarya</taxon>
        <taxon>Ascomycota</taxon>
        <taxon>Pezizomycotina</taxon>
        <taxon>Leotiomycetes</taxon>
        <taxon>Helotiales</taxon>
        <taxon>Sclerotiniaceae</taxon>
        <taxon>Monilinia</taxon>
    </lineage>
</organism>
<dbReference type="Proteomes" id="UP000322873">
    <property type="component" value="Unassembled WGS sequence"/>
</dbReference>
<evidence type="ECO:0000313" key="3">
    <source>
        <dbReference type="EMBL" id="KAA8571886.1"/>
    </source>
</evidence>
<reference evidence="3 4" key="1">
    <citation type="submission" date="2019-06" db="EMBL/GenBank/DDBJ databases">
        <title>Genome Sequence of the Brown Rot Fungal Pathogen Monilinia fructicola.</title>
        <authorList>
            <person name="De Miccolis Angelini R.M."/>
            <person name="Landi L."/>
            <person name="Abate D."/>
            <person name="Pollastro S."/>
            <person name="Romanazzi G."/>
            <person name="Faretra F."/>
        </authorList>
    </citation>
    <scope>NUCLEOTIDE SEQUENCE [LARGE SCALE GENOMIC DNA]</scope>
    <source>
        <strain evidence="3 4">Mfrc123</strain>
    </source>
</reference>
<feature type="compositionally biased region" description="Basic residues" evidence="2">
    <location>
        <begin position="123"/>
        <end position="133"/>
    </location>
</feature>
<sequence>MATAKQSVSTNSTKSVKTSEINPILLEKSDDLIKAEIQLQRQRLERALREQMDQHRLAQKALLRLLNPFPILILRGIAKGSCYSSSRYCSRSLNLLQHDTPEPSNSSHSHKPALNEQWAKISEKKKGKKKKKRNATDSGQPDTPDSPYEPVEVIPEAAPKRYEDARAPVRYRIVTRTHMQKYEDQNLQLPIARRHDDGEIYYERAPARTMSTRPLWKLLRRMEYCTGELLLSPSHDASSHTQSTRTQNIGHTVNVNTPSDQLRWAHQGEGMLELELNPASPS</sequence>
<evidence type="ECO:0000256" key="1">
    <source>
        <dbReference type="SAM" id="Coils"/>
    </source>
</evidence>
<evidence type="ECO:0000313" key="4">
    <source>
        <dbReference type="Proteomes" id="UP000322873"/>
    </source>
</evidence>
<feature type="region of interest" description="Disordered" evidence="2">
    <location>
        <begin position="121"/>
        <end position="150"/>
    </location>
</feature>
<accession>A0A5M9JVH4</accession>
<evidence type="ECO:0000256" key="2">
    <source>
        <dbReference type="SAM" id="MobiDB-lite"/>
    </source>
</evidence>
<proteinExistence type="predicted"/>
<feature type="region of interest" description="Disordered" evidence="2">
    <location>
        <begin position="234"/>
        <end position="255"/>
    </location>
</feature>
<gene>
    <name evidence="3" type="ORF">EYC84_001838</name>
</gene>
<comment type="caution">
    <text evidence="3">The sequence shown here is derived from an EMBL/GenBank/DDBJ whole genome shotgun (WGS) entry which is preliminary data.</text>
</comment>
<feature type="compositionally biased region" description="Polar residues" evidence="2">
    <location>
        <begin position="235"/>
        <end position="255"/>
    </location>
</feature>
<dbReference type="AlphaFoldDB" id="A0A5M9JVH4"/>
<keyword evidence="1" id="KW-0175">Coiled coil</keyword>
<feature type="coiled-coil region" evidence="1">
    <location>
        <begin position="34"/>
        <end position="61"/>
    </location>
</feature>
<keyword evidence="4" id="KW-1185">Reference proteome</keyword>
<dbReference type="EMBL" id="VICG01000005">
    <property type="protein sequence ID" value="KAA8571886.1"/>
    <property type="molecule type" value="Genomic_DNA"/>
</dbReference>
<name>A0A5M9JVH4_MONFR</name>